<dbReference type="HOGENOM" id="CLU_039951_0_0_1"/>
<dbReference type="InterPro" id="IPR051057">
    <property type="entry name" value="PI-PLC_domain"/>
</dbReference>
<dbReference type="RefSeq" id="XP_016614438.1">
    <property type="nucleotide sequence ID" value="XM_016769454.1"/>
</dbReference>
<gene>
    <name evidence="2" type="ORF">Z519_11743</name>
</gene>
<dbReference type="InterPro" id="IPR036426">
    <property type="entry name" value="Bulb-type_lectin_dom_sf"/>
</dbReference>
<dbReference type="Gene3D" id="3.20.20.190">
    <property type="entry name" value="Phosphatidylinositol (PI) phosphodiesterase"/>
    <property type="match status" value="1"/>
</dbReference>
<dbReference type="PANTHER" id="PTHR13593">
    <property type="match status" value="1"/>
</dbReference>
<name>A0A0D2HTK4_CLAB1</name>
<dbReference type="InterPro" id="IPR017946">
    <property type="entry name" value="PLC-like_Pdiesterase_TIM-brl"/>
</dbReference>
<keyword evidence="3" id="KW-1185">Reference proteome</keyword>
<dbReference type="GO" id="GO:0006629">
    <property type="term" value="P:lipid metabolic process"/>
    <property type="evidence" value="ECO:0007669"/>
    <property type="project" value="InterPro"/>
</dbReference>
<feature type="domain" description="Bulb-type lectin" evidence="1">
    <location>
        <begin position="220"/>
        <end position="338"/>
    </location>
</feature>
<dbReference type="OrthoDB" id="1046782at2759"/>
<dbReference type="AlphaFoldDB" id="A0A0D2HTK4"/>
<dbReference type="PROSITE" id="PS50007">
    <property type="entry name" value="PIPLC_X_DOMAIN"/>
    <property type="match status" value="1"/>
</dbReference>
<dbReference type="PROSITE" id="PS50927">
    <property type="entry name" value="BULB_LECTIN"/>
    <property type="match status" value="1"/>
</dbReference>
<proteinExistence type="predicted"/>
<evidence type="ECO:0000259" key="1">
    <source>
        <dbReference type="PROSITE" id="PS50927"/>
    </source>
</evidence>
<organism evidence="2 3">
    <name type="scientific">Cladophialophora bantiana (strain ATCC 10958 / CBS 173.52 / CDC B-1940 / NIH 8579)</name>
    <name type="common">Xylohypha bantiana</name>
    <dbReference type="NCBI Taxonomy" id="1442370"/>
    <lineage>
        <taxon>Eukaryota</taxon>
        <taxon>Fungi</taxon>
        <taxon>Dikarya</taxon>
        <taxon>Ascomycota</taxon>
        <taxon>Pezizomycotina</taxon>
        <taxon>Eurotiomycetes</taxon>
        <taxon>Chaetothyriomycetidae</taxon>
        <taxon>Chaetothyriales</taxon>
        <taxon>Herpotrichiellaceae</taxon>
        <taxon>Cladophialophora</taxon>
    </lineage>
</organism>
<dbReference type="GeneID" id="27704671"/>
<dbReference type="InterPro" id="IPR000909">
    <property type="entry name" value="PLipase_C_PInositol-sp_X_dom"/>
</dbReference>
<dbReference type="Pfam" id="PF00388">
    <property type="entry name" value="PI-PLC-X"/>
    <property type="match status" value="1"/>
</dbReference>
<dbReference type="Proteomes" id="UP000053789">
    <property type="component" value="Unassembled WGS sequence"/>
</dbReference>
<dbReference type="InterPro" id="IPR001480">
    <property type="entry name" value="Bulb-type_lectin_dom"/>
</dbReference>
<dbReference type="VEuPathDB" id="FungiDB:Z519_11743"/>
<dbReference type="GO" id="GO:0008081">
    <property type="term" value="F:phosphoric diester hydrolase activity"/>
    <property type="evidence" value="ECO:0007669"/>
    <property type="project" value="InterPro"/>
</dbReference>
<sequence>MPKGDHDRARNKFSEWMKYIPDNYSIAQLTLPGTHDSHATKENTPELMHLFTVCQFHSVTRQLELGVRYLDLRVDDPSLSMVHGYITLSGNLSDMLGEIREFLRTPSSETVLVSIKWDDLKSTHDQSLRHFAWNAWETSDWYKQKTWPNLKTAQGKAILLRRFESEGKDEIGIDCMGFCGSKSAGDKAVAPRLQTDNPAEAGIPFESWWDRALLNMNHSRNQPSSDGILYISNPADTRIRKGENPPIASAANVNWRLWNPSWKGNGSVVADFSSTKEAVKIFIQTDGDLVVYAKNGADARWASMMNMAQADKKRLSFQDDGNLVIYENGDGRWSLDRFACNSKLRVMHGPLFFTVDSDF</sequence>
<dbReference type="EMBL" id="KN847002">
    <property type="protein sequence ID" value="KIW87769.1"/>
    <property type="molecule type" value="Genomic_DNA"/>
</dbReference>
<dbReference type="SUPFAM" id="SSF51110">
    <property type="entry name" value="alpha-D-mannose-specific plant lectins"/>
    <property type="match status" value="1"/>
</dbReference>
<accession>A0A0D2HTK4</accession>
<dbReference type="SUPFAM" id="SSF51695">
    <property type="entry name" value="PLC-like phosphodiesterases"/>
    <property type="match status" value="1"/>
</dbReference>
<protein>
    <recommendedName>
        <fullName evidence="1">Bulb-type lectin domain-containing protein</fullName>
    </recommendedName>
</protein>
<evidence type="ECO:0000313" key="2">
    <source>
        <dbReference type="EMBL" id="KIW87769.1"/>
    </source>
</evidence>
<evidence type="ECO:0000313" key="3">
    <source>
        <dbReference type="Proteomes" id="UP000053789"/>
    </source>
</evidence>
<reference evidence="2" key="1">
    <citation type="submission" date="2015-01" db="EMBL/GenBank/DDBJ databases">
        <title>The Genome Sequence of Cladophialophora bantiana CBS 173.52.</title>
        <authorList>
            <consortium name="The Broad Institute Genomics Platform"/>
            <person name="Cuomo C."/>
            <person name="de Hoog S."/>
            <person name="Gorbushina A."/>
            <person name="Stielow B."/>
            <person name="Teixiera M."/>
            <person name="Abouelleil A."/>
            <person name="Chapman S.B."/>
            <person name="Priest M."/>
            <person name="Young S.K."/>
            <person name="Wortman J."/>
            <person name="Nusbaum C."/>
            <person name="Birren B."/>
        </authorList>
    </citation>
    <scope>NUCLEOTIDE SEQUENCE [LARGE SCALE GENOMIC DNA]</scope>
    <source>
        <strain evidence="2">CBS 173.52</strain>
    </source>
</reference>
<dbReference type="SMART" id="SM00148">
    <property type="entry name" value="PLCXc"/>
    <property type="match status" value="1"/>
</dbReference>
<dbReference type="PANTHER" id="PTHR13593:SF113">
    <property type="entry name" value="SI:DKEY-266F7.9"/>
    <property type="match status" value="1"/>
</dbReference>